<evidence type="ECO:0000313" key="2">
    <source>
        <dbReference type="EMBL" id="CAH8346329.1"/>
    </source>
</evidence>
<feature type="compositionally biased region" description="Pro residues" evidence="1">
    <location>
        <begin position="9"/>
        <end position="34"/>
    </location>
</feature>
<gene>
    <name evidence="2" type="ORF">ERUC_LOCUS16890</name>
</gene>
<name>A0ABC8JYD4_ERUVS</name>
<organism evidence="2 3">
    <name type="scientific">Eruca vesicaria subsp. sativa</name>
    <name type="common">Garden rocket</name>
    <name type="synonym">Eruca sativa</name>
    <dbReference type="NCBI Taxonomy" id="29727"/>
    <lineage>
        <taxon>Eukaryota</taxon>
        <taxon>Viridiplantae</taxon>
        <taxon>Streptophyta</taxon>
        <taxon>Embryophyta</taxon>
        <taxon>Tracheophyta</taxon>
        <taxon>Spermatophyta</taxon>
        <taxon>Magnoliopsida</taxon>
        <taxon>eudicotyledons</taxon>
        <taxon>Gunneridae</taxon>
        <taxon>Pentapetalae</taxon>
        <taxon>rosids</taxon>
        <taxon>malvids</taxon>
        <taxon>Brassicales</taxon>
        <taxon>Brassicaceae</taxon>
        <taxon>Brassiceae</taxon>
        <taxon>Eruca</taxon>
    </lineage>
</organism>
<protein>
    <submittedName>
        <fullName evidence="2">Uncharacterized protein</fullName>
    </submittedName>
</protein>
<keyword evidence="3" id="KW-1185">Reference proteome</keyword>
<evidence type="ECO:0000313" key="3">
    <source>
        <dbReference type="Proteomes" id="UP001642260"/>
    </source>
</evidence>
<comment type="caution">
    <text evidence="2">The sequence shown here is derived from an EMBL/GenBank/DDBJ whole genome shotgun (WGS) entry which is preliminary data.</text>
</comment>
<evidence type="ECO:0000256" key="1">
    <source>
        <dbReference type="SAM" id="MobiDB-lite"/>
    </source>
</evidence>
<accession>A0ABC8JYD4</accession>
<reference evidence="2 3" key="1">
    <citation type="submission" date="2022-03" db="EMBL/GenBank/DDBJ databases">
        <authorList>
            <person name="Macdonald S."/>
            <person name="Ahmed S."/>
            <person name="Newling K."/>
        </authorList>
    </citation>
    <scope>NUCLEOTIDE SEQUENCE [LARGE SCALE GENOMIC DNA]</scope>
</reference>
<dbReference type="Proteomes" id="UP001642260">
    <property type="component" value="Unassembled WGS sequence"/>
</dbReference>
<dbReference type="EMBL" id="CAKOAT010152933">
    <property type="protein sequence ID" value="CAH8346329.1"/>
    <property type="molecule type" value="Genomic_DNA"/>
</dbReference>
<dbReference type="AlphaFoldDB" id="A0ABC8JYD4"/>
<proteinExistence type="predicted"/>
<sequence>MSRIRSPELAPPPFTNESALPPPPPANKPDSPPPLNAFAKLIQAYVHTNDASTLITKGAIDGSIKLNKDSVYHLESCQAPISTTKEALQVATSHLLQATLVKQGQSLSHIIPLEDD</sequence>
<feature type="region of interest" description="Disordered" evidence="1">
    <location>
        <begin position="1"/>
        <end position="34"/>
    </location>
</feature>